<organism evidence="1 2">
    <name type="scientific">Pseudoalteromonas rubra</name>
    <dbReference type="NCBI Taxonomy" id="43658"/>
    <lineage>
        <taxon>Bacteria</taxon>
        <taxon>Pseudomonadati</taxon>
        <taxon>Pseudomonadota</taxon>
        <taxon>Gammaproteobacteria</taxon>
        <taxon>Alteromonadales</taxon>
        <taxon>Pseudoalteromonadaceae</taxon>
        <taxon>Pseudoalteromonas</taxon>
    </lineage>
</organism>
<dbReference type="KEGG" id="prr:AT705_17645"/>
<reference evidence="1 2" key="1">
    <citation type="submission" date="2015-12" db="EMBL/GenBank/DDBJ databases">
        <title>Complete genome sequence of Pseudoalteromonas rubra SCSIO 6842, harboring a conjugative plasmid.</title>
        <authorList>
            <person name="Li B."/>
            <person name="Wang X."/>
        </authorList>
    </citation>
    <scope>NUCLEOTIDE SEQUENCE [LARGE SCALE GENOMIC DNA]</scope>
    <source>
        <strain evidence="1 2">SCSIO 6842</strain>
    </source>
</reference>
<dbReference type="EMBL" id="CP013611">
    <property type="protein sequence ID" value="ALU44599.1"/>
    <property type="molecule type" value="Genomic_DNA"/>
</dbReference>
<dbReference type="AlphaFoldDB" id="A0A0U3IBX5"/>
<proteinExistence type="predicted"/>
<evidence type="ECO:0000313" key="2">
    <source>
        <dbReference type="Proteomes" id="UP000069015"/>
    </source>
</evidence>
<protein>
    <submittedName>
        <fullName evidence="1">Uncharacterized protein</fullName>
    </submittedName>
</protein>
<sequence length="90" mass="10254">MKLQQAHVPGLCFLLALALFVRRCHKVLYHRLTYADAGIRQVVVINHIQFIKLNQCLARISALTTADNFAYKVFCQLTCEWGSAVISFSR</sequence>
<dbReference type="Proteomes" id="UP000069015">
    <property type="component" value="Chromosome 1"/>
</dbReference>
<accession>A0A0U3IBX5</accession>
<evidence type="ECO:0000313" key="1">
    <source>
        <dbReference type="EMBL" id="ALU44599.1"/>
    </source>
</evidence>
<gene>
    <name evidence="1" type="ORF">AT705_17645</name>
</gene>
<name>A0A0U3IBX5_9GAMM</name>